<feature type="compositionally biased region" description="Basic and acidic residues" evidence="1">
    <location>
        <begin position="79"/>
        <end position="88"/>
    </location>
</feature>
<dbReference type="AlphaFoldDB" id="A0A1D8AY67"/>
<feature type="region of interest" description="Disordered" evidence="1">
    <location>
        <begin position="23"/>
        <end position="165"/>
    </location>
</feature>
<feature type="compositionally biased region" description="Polar residues" evidence="1">
    <location>
        <begin position="65"/>
        <end position="76"/>
    </location>
</feature>
<proteinExistence type="predicted"/>
<keyword evidence="4" id="KW-1185">Reference proteome</keyword>
<evidence type="ECO:0000256" key="1">
    <source>
        <dbReference type="SAM" id="MobiDB-lite"/>
    </source>
</evidence>
<keyword evidence="2" id="KW-0732">Signal</keyword>
<evidence type="ECO:0000313" key="3">
    <source>
        <dbReference type="EMBL" id="AOS45842.1"/>
    </source>
</evidence>
<feature type="region of interest" description="Disordered" evidence="1">
    <location>
        <begin position="264"/>
        <end position="303"/>
    </location>
</feature>
<protein>
    <submittedName>
        <fullName evidence="3">Uncharacterized protein</fullName>
    </submittedName>
</protein>
<feature type="compositionally biased region" description="Basic and acidic residues" evidence="1">
    <location>
        <begin position="281"/>
        <end position="296"/>
    </location>
</feature>
<reference evidence="3 4" key="1">
    <citation type="submission" date="2016-06" db="EMBL/GenBank/DDBJ databases">
        <title>Three novel species with peptidoglycan cell walls form the new genus Lacunisphaera gen. nov. in the family Opitutaceae of the verrucomicrobial subdivision 4.</title>
        <authorList>
            <person name="Rast P."/>
            <person name="Gloeckner I."/>
            <person name="Jogler M."/>
            <person name="Boedeker C."/>
            <person name="Jeske O."/>
            <person name="Wiegand S."/>
            <person name="Reinhardt R."/>
            <person name="Schumann P."/>
            <person name="Rohde M."/>
            <person name="Spring S."/>
            <person name="Gloeckner F.O."/>
            <person name="Jogler C."/>
        </authorList>
    </citation>
    <scope>NUCLEOTIDE SEQUENCE [LARGE SCALE GENOMIC DNA]</scope>
    <source>
        <strain evidence="3 4">IG16b</strain>
    </source>
</reference>
<evidence type="ECO:0000256" key="2">
    <source>
        <dbReference type="SAM" id="SignalP"/>
    </source>
</evidence>
<dbReference type="KEGG" id="obg:Verru16b_02932"/>
<name>A0A1D8AY67_9BACT</name>
<dbReference type="OrthoDB" id="9913219at2"/>
<gene>
    <name evidence="3" type="ORF">Verru16b_02932</name>
</gene>
<feature type="compositionally biased region" description="Basic and acidic residues" evidence="1">
    <location>
        <begin position="115"/>
        <end position="131"/>
    </location>
</feature>
<accession>A0A1D8AY67</accession>
<feature type="chain" id="PRO_5009105366" evidence="2">
    <location>
        <begin position="22"/>
        <end position="303"/>
    </location>
</feature>
<evidence type="ECO:0000313" key="4">
    <source>
        <dbReference type="Proteomes" id="UP000095228"/>
    </source>
</evidence>
<feature type="compositionally biased region" description="Basic and acidic residues" evidence="1">
    <location>
        <begin position="140"/>
        <end position="157"/>
    </location>
</feature>
<dbReference type="EMBL" id="CP016094">
    <property type="protein sequence ID" value="AOS45842.1"/>
    <property type="molecule type" value="Genomic_DNA"/>
</dbReference>
<sequence>MKSAVSVAALLALLTAAHAVAAEADAPLSGAKKELRDLQPGRGTTGTPSVKDGLKSGVPTMEAPPSTTVPTYTRPTPQKLEREKEQRKNAQKNWLVDGVQKLEADQGKKPLLPGEEIKETEPGDGEEKIDPADPAYLLKLYDKQKKTDDAKSAETKAQRAPRPDAFAPFLQDWMAASPVKDQLLGEMSRKATGTNLPAPSAVAGAPIGVRGAVMMPDLGRANGPAAAPNPYLADSASPVGPTAGSLPLLTAPVGPAVGLQDLVTNPAPAPLLQPVPTAAPADRKAPPPPLADDKKYFPQLNKF</sequence>
<dbReference type="STRING" id="1838286.Verru16b_02932"/>
<feature type="signal peptide" evidence="2">
    <location>
        <begin position="1"/>
        <end position="21"/>
    </location>
</feature>
<dbReference type="Proteomes" id="UP000095228">
    <property type="component" value="Chromosome"/>
</dbReference>
<dbReference type="RefSeq" id="WP_069962950.1">
    <property type="nucleotide sequence ID" value="NZ_CP016094.1"/>
</dbReference>
<organism evidence="3 4">
    <name type="scientific">Lacunisphaera limnophila</name>
    <dbReference type="NCBI Taxonomy" id="1838286"/>
    <lineage>
        <taxon>Bacteria</taxon>
        <taxon>Pseudomonadati</taxon>
        <taxon>Verrucomicrobiota</taxon>
        <taxon>Opitutia</taxon>
        <taxon>Opitutales</taxon>
        <taxon>Opitutaceae</taxon>
        <taxon>Lacunisphaera</taxon>
    </lineage>
</organism>